<dbReference type="Pfam" id="PF05860">
    <property type="entry name" value="TPS"/>
    <property type="match status" value="1"/>
</dbReference>
<feature type="compositionally biased region" description="Polar residues" evidence="1">
    <location>
        <begin position="1678"/>
        <end position="1701"/>
    </location>
</feature>
<evidence type="ECO:0000256" key="1">
    <source>
        <dbReference type="SAM" id="MobiDB-lite"/>
    </source>
</evidence>
<dbReference type="SUPFAM" id="SSF51126">
    <property type="entry name" value="Pectin lyase-like"/>
    <property type="match status" value="1"/>
</dbReference>
<evidence type="ECO:0000313" key="3">
    <source>
        <dbReference type="EMBL" id="SDI64074.1"/>
    </source>
</evidence>
<feature type="compositionally biased region" description="Basic and acidic residues" evidence="1">
    <location>
        <begin position="2091"/>
        <end position="2110"/>
    </location>
</feature>
<dbReference type="InterPro" id="IPR012334">
    <property type="entry name" value="Pectin_lyas_fold"/>
</dbReference>
<dbReference type="EMBL" id="FNDG01000021">
    <property type="protein sequence ID" value="SDI64074.1"/>
    <property type="molecule type" value="Genomic_DNA"/>
</dbReference>
<dbReference type="GO" id="GO:0003824">
    <property type="term" value="F:catalytic activity"/>
    <property type="evidence" value="ECO:0007669"/>
    <property type="project" value="UniProtKB-ARBA"/>
</dbReference>
<feature type="region of interest" description="Disordered" evidence="1">
    <location>
        <begin position="1252"/>
        <end position="1274"/>
    </location>
</feature>
<proteinExistence type="predicted"/>
<dbReference type="InterPro" id="IPR008638">
    <property type="entry name" value="FhaB/CdiA-like_TPS"/>
</dbReference>
<feature type="region of interest" description="Disordered" evidence="1">
    <location>
        <begin position="1678"/>
        <end position="1718"/>
    </location>
</feature>
<feature type="non-terminal residue" evidence="3">
    <location>
        <position position="1"/>
    </location>
</feature>
<name>A0A1G8M814_9GAMM</name>
<dbReference type="Pfam" id="PF05594">
    <property type="entry name" value="Fil_haemagg"/>
    <property type="match status" value="8"/>
</dbReference>
<dbReference type="Gene3D" id="2.160.20.10">
    <property type="entry name" value="Single-stranded right-handed beta-helix, Pectin lyase-like"/>
    <property type="match status" value="1"/>
</dbReference>
<evidence type="ECO:0000313" key="4">
    <source>
        <dbReference type="Proteomes" id="UP000198606"/>
    </source>
</evidence>
<dbReference type="Proteomes" id="UP000198606">
    <property type="component" value="Unassembled WGS sequence"/>
</dbReference>
<dbReference type="STRING" id="29435.SAMN05216588_1211"/>
<gene>
    <name evidence="3" type="ORF">SAMN05216588_1211</name>
</gene>
<dbReference type="Pfam" id="PF13332">
    <property type="entry name" value="Fil_haemagg_2"/>
    <property type="match status" value="4"/>
</dbReference>
<accession>A0A1G8M814</accession>
<dbReference type="NCBIfam" id="TIGR01731">
    <property type="entry name" value="fil_hemag_20aa"/>
    <property type="match status" value="12"/>
</dbReference>
<organism evidence="3 4">
    <name type="scientific">Phytopseudomonas flavescens</name>
    <dbReference type="NCBI Taxonomy" id="29435"/>
    <lineage>
        <taxon>Bacteria</taxon>
        <taxon>Pseudomonadati</taxon>
        <taxon>Pseudomonadota</taxon>
        <taxon>Gammaproteobacteria</taxon>
        <taxon>Pseudomonadales</taxon>
        <taxon>Pseudomonadaceae</taxon>
        <taxon>Phytopseudomonas</taxon>
    </lineage>
</organism>
<dbReference type="InterPro" id="IPR011050">
    <property type="entry name" value="Pectin_lyase_fold/virulence"/>
</dbReference>
<reference evidence="3 4" key="1">
    <citation type="submission" date="2016-10" db="EMBL/GenBank/DDBJ databases">
        <authorList>
            <person name="de Groot N.N."/>
        </authorList>
    </citation>
    <scope>NUCLEOTIDE SEQUENCE [LARGE SCALE GENOMIC DNA]</scope>
    <source>
        <strain evidence="3 4">LMG 18387</strain>
    </source>
</reference>
<dbReference type="InterPro" id="IPR010069">
    <property type="entry name" value="CdiA_FHA1_rpt"/>
</dbReference>
<dbReference type="InterPro" id="IPR008619">
    <property type="entry name" value="Filamentous_hemagglutn_rpt"/>
</dbReference>
<dbReference type="InterPro" id="IPR025157">
    <property type="entry name" value="Hemagglutinin_rpt"/>
</dbReference>
<protein>
    <submittedName>
        <fullName evidence="3">Filamentous hemagglutinin</fullName>
    </submittedName>
</protein>
<evidence type="ECO:0000259" key="2">
    <source>
        <dbReference type="Pfam" id="PF05860"/>
    </source>
</evidence>
<feature type="region of interest" description="Disordered" evidence="1">
    <location>
        <begin position="2087"/>
        <end position="2112"/>
    </location>
</feature>
<feature type="domain" description="Filamentous haemagglutinin FhaB/tRNA nuclease CdiA-like TPS" evidence="2">
    <location>
        <begin position="1"/>
        <end position="140"/>
    </location>
</feature>
<sequence length="2549" mass="265491">INTPRATLSTGAPVVEDGRLSGFDVDGGDIVVEGAGLNASNVDQFELITRSAQINAEIHANRLSVVAGRNAVDAETLEATAKADDGRDKPQVAIDSSALGGMYAGAIRLVGTEAGVGVKLAGDLAASAGDIQIDASGQLSMNRSAAQGDTQLVAERVELQGDTYASGNARVEAKQVDVRESLAAGGQVAVQAGHLNNAGSIEAGVHADGSTNGAGHLQLSGGSVRNAGRLASHGSLTTDLQTLDNQGGQVAAAGSATLKAGQLDNRNGQLLAQGELGITTERLDNRQGSAVAGQALALEARAVDNHSGTLAAGATIEARVAGDLNNDGGLVETGSRLDVEADSLSNAGGRLRALGSTGDSRFVIGSRLNNDDGVLEVGNASLSLDTAALSNQRGVVRHLGTGGLGIDMQLLGQAGGEFITRSAVSLSAEEWVNTSLLQAASLSLNIERLTQTVGAGLLAAGSLTGRGGDWLNAGRIESDGDLDLHLSGGYHGDGSLLTLGNLELQAGNLRLGQDAQLRSGGSSRLTVLGELVNQGRMTASSWLSLAAQTLDNRGTLGAGGDLLLQAPDVRNDAGLVFSGGDLYLLADRFVNRHAALYSLGDLSIAGDAQGSLASLIENRSGTFDSAGDMSLRAAVIANVRDELETEQGKYDAVFTELACRGPYNPAGDCDLGSNGRKVGVWQLEEFDRLVVTADSGASHITAGGALNVQGDSLTNSSSTIASAGDLQMELGSLDNIGLETGEVRTTRVLVSGRKPTYYHYRSLVENFNAKHAGSRELDSLEADLNAVIGSMEREYLPGNRVEYVDYDAQTYAAVIQSGGDVRVSTADDFDSRVIRPSYAYLGGGTRVDTSTPGSDIATAITLNPQRPADLAQQAVDPLGLPSFSLPTGDNGLFRLNVNPDHRYLIETNSALTELGNFLSSGYLLDQLGYDPDKAQKLLGDGLVEQRLVRDAVLARTGQRFIAGLDSDEAQFRYLMDNAIASQQALDLSVGVGLSAEQVAALTHDIVWMEEREVNGHKVLAPVLYLAQAQGRLAANGALVQGRDLLLVSGAELNNAGTLRATANLGIQAESIGNSGLLLASQRLQLLATDSIRNAQGGIIKGQDVSLQAGNDILNERSVATHQSGSGAAYQHQRQMADSAARIEAERDLSLVAGRDLLNVGGALSAGGDAALQTGQDLLLASQQTDNSTSRYHDARNYSNRQQIDQYGSDVQAGGDLHIQAGQDLSVVASRLNASDSLQAQAARDLRITSAANESHSFSQGKNATQSRDQVTQQSSVLQAGQDVRLAAGNDLGLIASRVQAGENVDIDAGQDMQVLSAMDENASYSFKKKKGSFGRSSSKQQESYDSTNIASVIAAGNDLTLNTSKAADGGLSLDGGRDVTVIGSQLTAGNDLLVGGTGDIAVLSGVEEHGSYSKKSKSGFLGLSKSGKSQLKTSATQVASELEAGNDVVIAAGNDIRLRASGTDAGNDVELRSGLLNETGDINLVAANDEAYSRSESYRKKFGLSASDAFGLAIGTPSWGGDIAISSAKKSGQESIRSTNVGSQVNAERDASLIAERDINVVGSGVSAGRNVLLDAGRDVNVVAGSGSEQVTSWKNTKTVGLQQSADGNGFTTFVGAESLKDKISTAEQTAAASQVEAGLDLDVRAGRDILQQGSDLQAGYDLNLQAVRDIRIDAASEQSTYAREQSQKRTGSSTTVNHNFQRTKDAVSGAGKGDNTVSQASSTLKAVDSVSQFLAGPTFDAHLGSTSQSQSVSQTVVGNRASTLQAGNEVNLQAGNDVQVQGGQFLAGRDISLSGRDIAIDVARGEHSYESQQSQGKGGFVGGTSGGFKVGIGGSKGVASEEARQGTASVAALDAGRDVKLTASNDLQLIGTQVQAGRDIGLVAGNDLSILAAQNASDSESNRRNGGGEVGLTFGSEGVGVYVSVNVGKGDLEREGQRQQEAYLYAGDRLDFSSGRDTAITGAQLEGEAITGRVGRDLTVASLTDTGEVKGREFDVSATATFGPGAGFSGSVGYGETTGSTDWVENQTRIVARDRLDIRTEEHTQIDGALLASNTGNLKLDSGTLGFSDIAGHDKERSYYLNVGGSYGKNDAKDTQQDKSQEGKGEKGKTGWSVEGYEYEKDRQQIVRATVGEGELIVRGDAQTGQDSTQGLNRDVSKAYEITRDDEERTDLYVTKSSVEAVANPRKTLEAWKQNAAAYGESSEEALNELAKLFIATSVIAQGNSLSEVEQKLVKHDVLRFLGNRNSEKRRDAARTFVDQIPGQATDAQRQAVVDYVAAMAAHDPEGAYTFIYNLNSAAQGNPLQSNFAQAAGLALAGVGAVLLVAATNPESMENMTQLGNTIMDSVGQAGVAASDQVRVSAEIWSLLIGKGTVFPIHELDPKYGTLINPAVDPATTGDASSGGYNAGGSVVTAPHTGGNQLEGQQGSGSYTTPVHQLNPGNMYSERISLIGLAQNRPLQDLTHQEILDVFNGSGFVLSNHAVGRLKDSRTKNIGFSTPNDIVKIFNDGVRFDAGNGEVGYGYKGLEAIVDPGTNRIITFRPERNRNN</sequence>